<feature type="transmembrane region" description="Helical" evidence="1">
    <location>
        <begin position="239"/>
        <end position="259"/>
    </location>
</feature>
<feature type="transmembrane region" description="Helical" evidence="1">
    <location>
        <begin position="91"/>
        <end position="118"/>
    </location>
</feature>
<feature type="transmembrane region" description="Helical" evidence="1">
    <location>
        <begin position="178"/>
        <end position="200"/>
    </location>
</feature>
<feature type="transmembrane region" description="Helical" evidence="1">
    <location>
        <begin position="206"/>
        <end position="227"/>
    </location>
</feature>
<feature type="transmembrane region" description="Helical" evidence="1">
    <location>
        <begin position="20"/>
        <end position="42"/>
    </location>
</feature>
<dbReference type="PANTHER" id="PTHR36178">
    <property type="entry name" value="SLR0625 PROTEIN"/>
    <property type="match status" value="1"/>
</dbReference>
<gene>
    <name evidence="2" type="ORF">RMSM_04693</name>
</gene>
<keyword evidence="3" id="KW-1185">Reference proteome</keyword>
<dbReference type="PATRIC" id="fig|1265738.3.peg.4714"/>
<keyword evidence="1" id="KW-0812">Transmembrane</keyword>
<feature type="transmembrane region" description="Helical" evidence="1">
    <location>
        <begin position="138"/>
        <end position="157"/>
    </location>
</feature>
<evidence type="ECO:0000313" key="3">
    <source>
        <dbReference type="Proteomes" id="UP000011991"/>
    </source>
</evidence>
<protein>
    <submittedName>
        <fullName evidence="2">Sodium/glutamate symporter</fullName>
    </submittedName>
</protein>
<sequence length="328" mass="34960">MGEVFAHESIALVGGRDLGILMATAGLVYGMISGIGWINLGARRGWFPTNRLAHNAPLLDSAKTEVAAPPRVPIGYATIRSETLDPLLLQALWLITAFGIGMALQQAVLMVAVTLDGWFTSDTVRDAANQQLSTRLSFSRILDFPLFIYTLFGGLIVRRSTRLLGCEERIDSDSIGRLSAAAMDVLVVAAIASLNIAAVATMIVPFSILAIAGAIWTGVCLLVISRWVLPRDHWFELGLINYGMSTGVTATGFVLLRLVDPDLDTDAAENYALAAPLSAPFIGGGMLTIGLPLLVLERVPLAITSLTAAVIVIGLIVVGRRWQPAAKD</sequence>
<organism evidence="2 3">
    <name type="scientific">Rhodopirellula maiorica SM1</name>
    <dbReference type="NCBI Taxonomy" id="1265738"/>
    <lineage>
        <taxon>Bacteria</taxon>
        <taxon>Pseudomonadati</taxon>
        <taxon>Planctomycetota</taxon>
        <taxon>Planctomycetia</taxon>
        <taxon>Pirellulales</taxon>
        <taxon>Pirellulaceae</taxon>
        <taxon>Novipirellula</taxon>
    </lineage>
</organism>
<dbReference type="Proteomes" id="UP000011991">
    <property type="component" value="Unassembled WGS sequence"/>
</dbReference>
<reference evidence="2 3" key="1">
    <citation type="journal article" date="2013" name="Mar. Genomics">
        <title>Expression of sulfatases in Rhodopirellula baltica and the diversity of sulfatases in the genus Rhodopirellula.</title>
        <authorList>
            <person name="Wegner C.E."/>
            <person name="Richter-Heitmann T."/>
            <person name="Klindworth A."/>
            <person name="Klockow C."/>
            <person name="Richter M."/>
            <person name="Achstetter T."/>
            <person name="Glockner F.O."/>
            <person name="Harder J."/>
        </authorList>
    </citation>
    <scope>NUCLEOTIDE SEQUENCE [LARGE SCALE GENOMIC DNA]</scope>
    <source>
        <strain evidence="2 3">SM1</strain>
    </source>
</reference>
<dbReference type="GO" id="GO:0015501">
    <property type="term" value="F:glutamate:sodium symporter activity"/>
    <property type="evidence" value="ECO:0007669"/>
    <property type="project" value="InterPro"/>
</dbReference>
<evidence type="ECO:0000313" key="2">
    <source>
        <dbReference type="EMBL" id="EMI18384.1"/>
    </source>
</evidence>
<feature type="transmembrane region" description="Helical" evidence="1">
    <location>
        <begin position="271"/>
        <end position="294"/>
    </location>
</feature>
<feature type="transmembrane region" description="Helical" evidence="1">
    <location>
        <begin position="301"/>
        <end position="322"/>
    </location>
</feature>
<dbReference type="InterPro" id="IPR004445">
    <property type="entry name" value="GltS"/>
</dbReference>
<dbReference type="GO" id="GO:0016020">
    <property type="term" value="C:membrane"/>
    <property type="evidence" value="ECO:0007669"/>
    <property type="project" value="InterPro"/>
</dbReference>
<dbReference type="PANTHER" id="PTHR36178:SF1">
    <property type="entry name" value="SODIUM_GLUTAMATE SYMPORTER"/>
    <property type="match status" value="1"/>
</dbReference>
<keyword evidence="1" id="KW-0472">Membrane</keyword>
<evidence type="ECO:0000256" key="1">
    <source>
        <dbReference type="SAM" id="Phobius"/>
    </source>
</evidence>
<name>M5RWR2_9BACT</name>
<comment type="caution">
    <text evidence="2">The sequence shown here is derived from an EMBL/GenBank/DDBJ whole genome shotgun (WGS) entry which is preliminary data.</text>
</comment>
<accession>M5RWR2</accession>
<dbReference type="GO" id="GO:0015813">
    <property type="term" value="P:L-glutamate transmembrane transport"/>
    <property type="evidence" value="ECO:0007669"/>
    <property type="project" value="InterPro"/>
</dbReference>
<keyword evidence="1" id="KW-1133">Transmembrane helix</keyword>
<dbReference type="EMBL" id="ANOG01000675">
    <property type="protein sequence ID" value="EMI18384.1"/>
    <property type="molecule type" value="Genomic_DNA"/>
</dbReference>
<proteinExistence type="predicted"/>
<dbReference type="AlphaFoldDB" id="M5RWR2"/>